<comment type="caution">
    <text evidence="8">The sequence shown here is derived from an EMBL/GenBank/DDBJ whole genome shotgun (WGS) entry which is preliminary data.</text>
</comment>
<protein>
    <submittedName>
        <fullName evidence="8">DUF1592 domain-containing protein</fullName>
    </submittedName>
</protein>
<feature type="compositionally biased region" description="Gly residues" evidence="1">
    <location>
        <begin position="37"/>
        <end position="46"/>
    </location>
</feature>
<dbReference type="Pfam" id="PF07627">
    <property type="entry name" value="PSCyt3"/>
    <property type="match status" value="1"/>
</dbReference>
<evidence type="ECO:0000259" key="5">
    <source>
        <dbReference type="Pfam" id="PF07627"/>
    </source>
</evidence>
<sequence length="569" mass="60710">MARRRHWMSSALLAASLSFLSACEGQISDAANPRNPGPGGGGGPGGTNNPPPLVEQPARSVRVARLTHAQWLSSVKDLLKLDAAPTALAQTFRADPAQSGFLFGNDARALSVDEALWGAYQRAAADLAGQVATDATKLGKLLPPGSTTDEARAKAFVESFGLRALRRPLTADEVEGYLALYRKGPQAYPTMAAFQGGLRMVLEGFLQSPLFLYRVERSTQAADGKVPLDAFEVASRLSYALWNSMPDDALFAAAREGLLSQREGVAAEARRMMADPRARGVVDAYHQVVFDVARYGRILPNTTRFPNVTAKLAESAAKENALFVEDVVFGRKGRFADLLTSRDTFVNDELARVYGLTGTFTANFVPVTLDGAQRRGILTQVGFLASHATSLDPDPIHRGVFLSERLLCQKIGAPPANIPALPAPNGRTNREVVTSHTEGPGTLCASCHTTLINPLGFPFENFDAVGGYRTTDNGHPVDASASPGIGGQKVSVNGALDLADALANAQAVHACYARHWVEFLSGRPAAEEDEALVQRLGKLSQAGQLPIVDLVVEVVTGVGFVNRHPEELP</sequence>
<dbReference type="Pfam" id="PF07631">
    <property type="entry name" value="PSD4"/>
    <property type="match status" value="1"/>
</dbReference>
<feature type="domain" description="DUF1595" evidence="7">
    <location>
        <begin position="153"/>
        <end position="216"/>
    </location>
</feature>
<evidence type="ECO:0000313" key="8">
    <source>
        <dbReference type="EMBL" id="MBN8228700.1"/>
    </source>
</evidence>
<evidence type="ECO:0000259" key="4">
    <source>
        <dbReference type="Pfam" id="PF07626"/>
    </source>
</evidence>
<gene>
    <name evidence="8" type="ORF">JYK02_14395</name>
</gene>
<feature type="region of interest" description="Disordered" evidence="1">
    <location>
        <begin position="28"/>
        <end position="55"/>
    </location>
</feature>
<organism evidence="8 9">
    <name type="scientific">Corallococcus macrosporus</name>
    <dbReference type="NCBI Taxonomy" id="35"/>
    <lineage>
        <taxon>Bacteria</taxon>
        <taxon>Pseudomonadati</taxon>
        <taxon>Myxococcota</taxon>
        <taxon>Myxococcia</taxon>
        <taxon>Myxococcales</taxon>
        <taxon>Cystobacterineae</taxon>
        <taxon>Myxococcaceae</taxon>
        <taxon>Corallococcus</taxon>
    </lineage>
</organism>
<accession>A0ABS3DE46</accession>
<dbReference type="EMBL" id="JAFIMU010000007">
    <property type="protein sequence ID" value="MBN8228700.1"/>
    <property type="molecule type" value="Genomic_DNA"/>
</dbReference>
<dbReference type="InterPro" id="IPR013043">
    <property type="entry name" value="DUF1595"/>
</dbReference>
<evidence type="ECO:0000256" key="1">
    <source>
        <dbReference type="SAM" id="MobiDB-lite"/>
    </source>
</evidence>
<keyword evidence="2" id="KW-0732">Signal</keyword>
<feature type="signal peptide" evidence="2">
    <location>
        <begin position="1"/>
        <end position="24"/>
    </location>
</feature>
<feature type="domain" description="DUF1592" evidence="6">
    <location>
        <begin position="228"/>
        <end position="356"/>
    </location>
</feature>
<dbReference type="Pfam" id="PF07626">
    <property type="entry name" value="PSD3"/>
    <property type="match status" value="1"/>
</dbReference>
<evidence type="ECO:0000259" key="3">
    <source>
        <dbReference type="Pfam" id="PF07624"/>
    </source>
</evidence>
<evidence type="ECO:0000259" key="6">
    <source>
        <dbReference type="Pfam" id="PF07631"/>
    </source>
</evidence>
<name>A0ABS3DE46_9BACT</name>
<keyword evidence="9" id="KW-1185">Reference proteome</keyword>
<proteinExistence type="predicted"/>
<evidence type="ECO:0000313" key="9">
    <source>
        <dbReference type="Proteomes" id="UP000664052"/>
    </source>
</evidence>
<feature type="domain" description="DUF1587" evidence="4">
    <location>
        <begin position="65"/>
        <end position="131"/>
    </location>
</feature>
<feature type="domain" description="DUF1588" evidence="5">
    <location>
        <begin position="374"/>
        <end position="472"/>
    </location>
</feature>
<feature type="chain" id="PRO_5045875785" evidence="2">
    <location>
        <begin position="25"/>
        <end position="569"/>
    </location>
</feature>
<evidence type="ECO:0000256" key="2">
    <source>
        <dbReference type="SAM" id="SignalP"/>
    </source>
</evidence>
<dbReference type="InterPro" id="IPR013039">
    <property type="entry name" value="DUF1588"/>
</dbReference>
<feature type="domain" description="DUF1585" evidence="3">
    <location>
        <begin position="491"/>
        <end position="556"/>
    </location>
</feature>
<dbReference type="RefSeq" id="WP_207051498.1">
    <property type="nucleotide sequence ID" value="NZ_JAFIMU010000007.1"/>
</dbReference>
<dbReference type="InterPro" id="IPR013036">
    <property type="entry name" value="DUF1587"/>
</dbReference>
<reference evidence="8 9" key="1">
    <citation type="submission" date="2021-02" db="EMBL/GenBank/DDBJ databases">
        <title>De Novo genome assembly of isolated myxobacteria.</title>
        <authorList>
            <person name="Stevens D.C."/>
        </authorList>
    </citation>
    <scope>NUCLEOTIDE SEQUENCE [LARGE SCALE GENOMIC DNA]</scope>
    <source>
        <strain evidence="8 9">ATCC 29039</strain>
    </source>
</reference>
<dbReference type="InterPro" id="IPR011478">
    <property type="entry name" value="DUF1585"/>
</dbReference>
<dbReference type="PROSITE" id="PS51257">
    <property type="entry name" value="PROKAR_LIPOPROTEIN"/>
    <property type="match status" value="1"/>
</dbReference>
<dbReference type="Pfam" id="PF07637">
    <property type="entry name" value="PSD5"/>
    <property type="match status" value="1"/>
</dbReference>
<dbReference type="Pfam" id="PF07624">
    <property type="entry name" value="PSD2"/>
    <property type="match status" value="1"/>
</dbReference>
<evidence type="ECO:0000259" key="7">
    <source>
        <dbReference type="Pfam" id="PF07637"/>
    </source>
</evidence>
<dbReference type="InterPro" id="IPR013042">
    <property type="entry name" value="DUF1592"/>
</dbReference>
<dbReference type="Proteomes" id="UP000664052">
    <property type="component" value="Unassembled WGS sequence"/>
</dbReference>